<proteinExistence type="predicted"/>
<dbReference type="EMBL" id="CP000909">
    <property type="protein sequence ID" value="ABY35790.1"/>
    <property type="molecule type" value="Genomic_DNA"/>
</dbReference>
<dbReference type="SUPFAM" id="SSF159888">
    <property type="entry name" value="YdhG-like"/>
    <property type="match status" value="1"/>
</dbReference>
<sequence>MASEPNEGFTAEERAAMQERARELRTERQAKKGKADGERDVLTRIAEMPEPDRTIAGRIHAIIKTVAPELTPKTWYGMPAYARGGSVICFFQSANKFKTRYATLGFTDTAHLDEDDMWPVAFALKELTPAVEAQISALIKKAVR</sequence>
<keyword evidence="3" id="KW-1185">Reference proteome</keyword>
<dbReference type="STRING" id="324602.Caur_2584"/>
<dbReference type="Proteomes" id="UP000002008">
    <property type="component" value="Chromosome"/>
</dbReference>
<evidence type="ECO:0000313" key="3">
    <source>
        <dbReference type="Proteomes" id="UP000002008"/>
    </source>
</evidence>
<reference evidence="3" key="1">
    <citation type="journal article" date="2011" name="BMC Genomics">
        <title>Complete genome sequence of the filamentous anoxygenic phototrophic bacterium Chloroflexus aurantiacus.</title>
        <authorList>
            <person name="Tang K.H."/>
            <person name="Barry K."/>
            <person name="Chertkov O."/>
            <person name="Dalin E."/>
            <person name="Han C.S."/>
            <person name="Hauser L.J."/>
            <person name="Honchak B.M."/>
            <person name="Karbach L.E."/>
            <person name="Land M.L."/>
            <person name="Lapidus A."/>
            <person name="Larimer F.W."/>
            <person name="Mikhailova N."/>
            <person name="Pitluck S."/>
            <person name="Pierson B.K."/>
            <person name="Blankenship R.E."/>
        </authorList>
    </citation>
    <scope>NUCLEOTIDE SEQUENCE [LARGE SCALE GENOMIC DNA]</scope>
    <source>
        <strain evidence="3">ATCC 29366 / DSM 635 / J-10-fl</strain>
    </source>
</reference>
<dbReference type="AlphaFoldDB" id="A9WIR3"/>
<feature type="compositionally biased region" description="Basic and acidic residues" evidence="1">
    <location>
        <begin position="11"/>
        <end position="41"/>
    </location>
</feature>
<dbReference type="RefSeq" id="WP_012258443.1">
    <property type="nucleotide sequence ID" value="NC_010175.1"/>
</dbReference>
<feature type="region of interest" description="Disordered" evidence="1">
    <location>
        <begin position="1"/>
        <end position="41"/>
    </location>
</feature>
<dbReference type="EnsemblBacteria" id="ABY35790">
    <property type="protein sequence ID" value="ABY35790"/>
    <property type="gene ID" value="Caur_2584"/>
</dbReference>
<name>A9WIR3_CHLAA</name>
<evidence type="ECO:0000313" key="2">
    <source>
        <dbReference type="EMBL" id="ABY35790.1"/>
    </source>
</evidence>
<dbReference type="eggNOG" id="COG5646">
    <property type="taxonomic scope" value="Bacteria"/>
</dbReference>
<dbReference type="InParanoid" id="A9WIR3"/>
<organism evidence="2 3">
    <name type="scientific">Chloroflexus aurantiacus (strain ATCC 29366 / DSM 635 / J-10-fl)</name>
    <dbReference type="NCBI Taxonomy" id="324602"/>
    <lineage>
        <taxon>Bacteria</taxon>
        <taxon>Bacillati</taxon>
        <taxon>Chloroflexota</taxon>
        <taxon>Chloroflexia</taxon>
        <taxon>Chloroflexales</taxon>
        <taxon>Chloroflexineae</taxon>
        <taxon>Chloroflexaceae</taxon>
        <taxon>Chloroflexus</taxon>
    </lineage>
</organism>
<dbReference type="Gene3D" id="3.90.1150.200">
    <property type="match status" value="1"/>
</dbReference>
<dbReference type="PATRIC" id="fig|324602.8.peg.2911"/>
<evidence type="ECO:0000256" key="1">
    <source>
        <dbReference type="SAM" id="MobiDB-lite"/>
    </source>
</evidence>
<accession>A9WIR3</accession>
<dbReference type="HOGENOM" id="CLU_133756_0_0_0"/>
<gene>
    <name evidence="2" type="ordered locus">Caur_2584</name>
</gene>
<protein>
    <submittedName>
        <fullName evidence="2">Uncharacterized protein</fullName>
    </submittedName>
</protein>
<dbReference type="KEGG" id="cau:Caur_2584"/>